<accession>A0A094Q872</accession>
<protein>
    <submittedName>
        <fullName evidence="1">Uncharacterized protein</fullName>
    </submittedName>
</protein>
<dbReference type="EMBL" id="JNSK01000010">
    <property type="protein sequence ID" value="KGA19597.1"/>
    <property type="molecule type" value="Genomic_DNA"/>
</dbReference>
<gene>
    <name evidence="1" type="ORF">GM50_4650</name>
</gene>
<name>A0A094Q872_9ZZZZ</name>
<sequence length="63" mass="6573">MQRTAHLHTAHAMHISAMRGAVMGAAMKPVSTKRASSNWPTATDFAAYANFYAGSGSAGGSFE</sequence>
<comment type="caution">
    <text evidence="1">The sequence shown here is derived from an EMBL/GenBank/DDBJ whole genome shotgun (WGS) entry which is preliminary data.</text>
</comment>
<dbReference type="AlphaFoldDB" id="A0A094Q872"/>
<proteinExistence type="predicted"/>
<evidence type="ECO:0000313" key="1">
    <source>
        <dbReference type="EMBL" id="KGA19597.1"/>
    </source>
</evidence>
<organism evidence="1">
    <name type="scientific">freshwater metagenome</name>
    <dbReference type="NCBI Taxonomy" id="449393"/>
    <lineage>
        <taxon>unclassified sequences</taxon>
        <taxon>metagenomes</taxon>
        <taxon>ecological metagenomes</taxon>
    </lineage>
</organism>
<reference evidence="1" key="1">
    <citation type="submission" date="2014-05" db="EMBL/GenBank/DDBJ databases">
        <title>Key roles for freshwater Actinobacteria revealed by deep metagenomic sequencing.</title>
        <authorList>
            <person name="Ghai R."/>
            <person name="Mizuno C.M."/>
            <person name="Picazo A."/>
            <person name="Camacho A."/>
            <person name="Rodriguez-Valera F."/>
        </authorList>
    </citation>
    <scope>NUCLEOTIDE SEQUENCE</scope>
</reference>